<protein>
    <submittedName>
        <fullName evidence="2">Uncharacterized protein</fullName>
    </submittedName>
</protein>
<evidence type="ECO:0000256" key="1">
    <source>
        <dbReference type="SAM" id="MobiDB-lite"/>
    </source>
</evidence>
<name>A0A916PAL9_MYCTX</name>
<proteinExistence type="predicted"/>
<evidence type="ECO:0000313" key="3">
    <source>
        <dbReference type="Proteomes" id="UP000039021"/>
    </source>
</evidence>
<dbReference type="Proteomes" id="UP000039021">
    <property type="component" value="Unassembled WGS sequence"/>
</dbReference>
<dbReference type="AlphaFoldDB" id="A0A916PAL9"/>
<gene>
    <name evidence="2" type="ORF">ERS007739_01047</name>
</gene>
<sequence>MAEQLGVEGGDHVGGPADALGLGEQPIAHHVDEIGNMDVDGAVSALGIVGCLLLRRHVTPGDPGRFESGQVVVGVEVAVGGVPGVAGFR</sequence>
<dbReference type="EMBL" id="CSBK01000359">
    <property type="protein sequence ID" value="COX30479.1"/>
    <property type="molecule type" value="Genomic_DNA"/>
</dbReference>
<accession>A0A916PAL9</accession>
<evidence type="ECO:0000313" key="2">
    <source>
        <dbReference type="EMBL" id="COX30479.1"/>
    </source>
</evidence>
<organism evidence="2 3">
    <name type="scientific">Mycobacterium tuberculosis</name>
    <dbReference type="NCBI Taxonomy" id="1773"/>
    <lineage>
        <taxon>Bacteria</taxon>
        <taxon>Bacillati</taxon>
        <taxon>Actinomycetota</taxon>
        <taxon>Actinomycetes</taxon>
        <taxon>Mycobacteriales</taxon>
        <taxon>Mycobacteriaceae</taxon>
        <taxon>Mycobacterium</taxon>
        <taxon>Mycobacterium tuberculosis complex</taxon>
    </lineage>
</organism>
<feature type="region of interest" description="Disordered" evidence="1">
    <location>
        <begin position="1"/>
        <end position="21"/>
    </location>
</feature>
<reference evidence="3" key="1">
    <citation type="submission" date="2015-03" db="EMBL/GenBank/DDBJ databases">
        <authorList>
            <consortium name="Pathogen Informatics"/>
        </authorList>
    </citation>
    <scope>NUCLEOTIDE SEQUENCE [LARGE SCALE GENOMIC DNA]</scope>
    <source>
        <strain evidence="3">N09902308</strain>
    </source>
</reference>
<comment type="caution">
    <text evidence="2">The sequence shown here is derived from an EMBL/GenBank/DDBJ whole genome shotgun (WGS) entry which is preliminary data.</text>
</comment>